<dbReference type="AlphaFoldDB" id="A0A9P3PZB4"/>
<protein>
    <recommendedName>
        <fullName evidence="3">DUF6534 domain-containing protein</fullName>
    </recommendedName>
</protein>
<feature type="transmembrane region" description="Helical" evidence="2">
    <location>
        <begin position="118"/>
        <end position="139"/>
    </location>
</feature>
<evidence type="ECO:0000313" key="4">
    <source>
        <dbReference type="EMBL" id="GLB44391.1"/>
    </source>
</evidence>
<keyword evidence="2" id="KW-1133">Transmembrane helix</keyword>
<keyword evidence="5" id="KW-1185">Reference proteome</keyword>
<dbReference type="PANTHER" id="PTHR40465">
    <property type="entry name" value="CHROMOSOME 1, WHOLE GENOME SHOTGUN SEQUENCE"/>
    <property type="match status" value="1"/>
</dbReference>
<accession>A0A9P3PZB4</accession>
<keyword evidence="2" id="KW-0812">Transmembrane</keyword>
<dbReference type="PANTHER" id="PTHR40465:SF1">
    <property type="entry name" value="DUF6534 DOMAIN-CONTAINING PROTEIN"/>
    <property type="match status" value="1"/>
</dbReference>
<feature type="transmembrane region" description="Helical" evidence="2">
    <location>
        <begin position="45"/>
        <end position="69"/>
    </location>
</feature>
<dbReference type="Pfam" id="PF20152">
    <property type="entry name" value="DUF6534"/>
    <property type="match status" value="1"/>
</dbReference>
<dbReference type="Proteomes" id="UP001063166">
    <property type="component" value="Unassembled WGS sequence"/>
</dbReference>
<name>A0A9P3PZB4_LYOSH</name>
<sequence length="541" mass="60638">MTILDNTIGAAFLGAVFAAMLYGVTNLQVYLYYQNYRNDWRMQKISVALLWVLDTFHLGLTIAAVYHYLITSFGSLVALGMVVWTFKLQIAVNVVIIIIIQTLYAIRVWKLGRHHQRIWPILVALIVMSGYAIGVVLAVKTYNIRTFAEMSRMSWVIYASFSWSTAIDIVIATAMCFYLIRSKSGFAGTNNKIFMIIRMTLISGFLTSACSLAALITYATMPDTLVFLGIEFLLTKLYINSFLAMLNARQSVQNSDSSPGNTLSLSKIVNIRTTTVTSGAAFDSDDAKSHNVPLSPLGQYRHAYDPNYDREVKAPMDSSPNSPVTDDPPTHSMDRYRGATAVMHKNARITSAGEHSDAVTFPLCLRTHVRAHYLHQLHAYDFVFVIMQRGTSEEKTIFSTPPASLPARALHHDLECPRGTSQIRNCDFDPDTSEYLPGPAAVKKPEYAHLVDDYLERYPYQTPALDFMRDVYSGGSVSVDPRLANDHDTIVAKNRNSVEIFEDLGYPPARVLIKIPGPATYRVSWKLKRSRLHLNCGMGRR</sequence>
<comment type="caution">
    <text evidence="4">The sequence shown here is derived from an EMBL/GenBank/DDBJ whole genome shotgun (WGS) entry which is preliminary data.</text>
</comment>
<evidence type="ECO:0000313" key="5">
    <source>
        <dbReference type="Proteomes" id="UP001063166"/>
    </source>
</evidence>
<dbReference type="OrthoDB" id="3270417at2759"/>
<dbReference type="EMBL" id="BRPK01000017">
    <property type="protein sequence ID" value="GLB44391.1"/>
    <property type="molecule type" value="Genomic_DNA"/>
</dbReference>
<dbReference type="SUPFAM" id="SSF51569">
    <property type="entry name" value="Aldolase"/>
    <property type="match status" value="1"/>
</dbReference>
<feature type="transmembrane region" description="Helical" evidence="2">
    <location>
        <begin position="225"/>
        <end position="246"/>
    </location>
</feature>
<evidence type="ECO:0000256" key="1">
    <source>
        <dbReference type="SAM" id="MobiDB-lite"/>
    </source>
</evidence>
<proteinExistence type="predicted"/>
<organism evidence="4 5">
    <name type="scientific">Lyophyllum shimeji</name>
    <name type="common">Hon-shimeji</name>
    <name type="synonym">Tricholoma shimeji</name>
    <dbReference type="NCBI Taxonomy" id="47721"/>
    <lineage>
        <taxon>Eukaryota</taxon>
        <taxon>Fungi</taxon>
        <taxon>Dikarya</taxon>
        <taxon>Basidiomycota</taxon>
        <taxon>Agaricomycotina</taxon>
        <taxon>Agaricomycetes</taxon>
        <taxon>Agaricomycetidae</taxon>
        <taxon>Agaricales</taxon>
        <taxon>Tricholomatineae</taxon>
        <taxon>Lyophyllaceae</taxon>
        <taxon>Lyophyllum</taxon>
    </lineage>
</organism>
<feature type="transmembrane region" description="Helical" evidence="2">
    <location>
        <begin position="201"/>
        <end position="219"/>
    </location>
</feature>
<reference evidence="4" key="1">
    <citation type="submission" date="2022-07" db="EMBL/GenBank/DDBJ databases">
        <title>The genome of Lyophyllum shimeji provides insight into the initial evolution of ectomycorrhizal fungal genome.</title>
        <authorList>
            <person name="Kobayashi Y."/>
            <person name="Shibata T."/>
            <person name="Hirakawa H."/>
            <person name="Shigenobu S."/>
            <person name="Nishiyama T."/>
            <person name="Yamada A."/>
            <person name="Hasebe M."/>
            <person name="Kawaguchi M."/>
        </authorList>
    </citation>
    <scope>NUCLEOTIDE SEQUENCE</scope>
    <source>
        <strain evidence="4">AT787</strain>
    </source>
</reference>
<feature type="transmembrane region" description="Helical" evidence="2">
    <location>
        <begin position="155"/>
        <end position="180"/>
    </location>
</feature>
<feature type="transmembrane region" description="Helical" evidence="2">
    <location>
        <begin position="81"/>
        <end position="106"/>
    </location>
</feature>
<feature type="domain" description="DUF6534" evidence="3">
    <location>
        <begin position="164"/>
        <end position="251"/>
    </location>
</feature>
<feature type="transmembrane region" description="Helical" evidence="2">
    <location>
        <begin position="12"/>
        <end position="33"/>
    </location>
</feature>
<dbReference type="InterPro" id="IPR045339">
    <property type="entry name" value="DUF6534"/>
</dbReference>
<evidence type="ECO:0000256" key="2">
    <source>
        <dbReference type="SAM" id="Phobius"/>
    </source>
</evidence>
<evidence type="ECO:0000259" key="3">
    <source>
        <dbReference type="Pfam" id="PF20152"/>
    </source>
</evidence>
<keyword evidence="2" id="KW-0472">Membrane</keyword>
<gene>
    <name evidence="4" type="ORF">LshimejAT787_1700180</name>
</gene>
<dbReference type="Gene3D" id="3.20.20.70">
    <property type="entry name" value="Aldolase class I"/>
    <property type="match status" value="1"/>
</dbReference>
<feature type="region of interest" description="Disordered" evidence="1">
    <location>
        <begin position="310"/>
        <end position="332"/>
    </location>
</feature>
<dbReference type="InterPro" id="IPR013785">
    <property type="entry name" value="Aldolase_TIM"/>
</dbReference>